<dbReference type="InterPro" id="IPR020846">
    <property type="entry name" value="MFS_dom"/>
</dbReference>
<dbReference type="PANTHER" id="PTHR23501">
    <property type="entry name" value="MAJOR FACILITATOR SUPERFAMILY"/>
    <property type="match status" value="1"/>
</dbReference>
<name>A0A2N3N7P6_9PEZI</name>
<keyword evidence="10" id="KW-1185">Reference proteome</keyword>
<dbReference type="SUPFAM" id="SSF103473">
    <property type="entry name" value="MFS general substrate transporter"/>
    <property type="match status" value="1"/>
</dbReference>
<dbReference type="Pfam" id="PF07690">
    <property type="entry name" value="MFS_1"/>
    <property type="match status" value="1"/>
</dbReference>
<dbReference type="AlphaFoldDB" id="A0A2N3N7P6"/>
<keyword evidence="3 7" id="KW-0812">Transmembrane</keyword>
<feature type="transmembrane region" description="Helical" evidence="7">
    <location>
        <begin position="136"/>
        <end position="156"/>
    </location>
</feature>
<dbReference type="OrthoDB" id="10021397at2759"/>
<feature type="transmembrane region" description="Helical" evidence="7">
    <location>
        <begin position="415"/>
        <end position="435"/>
    </location>
</feature>
<feature type="compositionally biased region" description="Basic and acidic residues" evidence="6">
    <location>
        <begin position="14"/>
        <end position="29"/>
    </location>
</feature>
<comment type="subcellular location">
    <subcellularLocation>
        <location evidence="1">Membrane</location>
        <topology evidence="1">Multi-pass membrane protein</topology>
    </subcellularLocation>
</comment>
<keyword evidence="5 7" id="KW-0472">Membrane</keyword>
<evidence type="ECO:0000256" key="7">
    <source>
        <dbReference type="SAM" id="Phobius"/>
    </source>
</evidence>
<evidence type="ECO:0000256" key="1">
    <source>
        <dbReference type="ARBA" id="ARBA00004141"/>
    </source>
</evidence>
<sequence>MASPNHSPPSPSNADRDHVNDHVDDHIDDQPENTSTAPAPMDAALKDDEESAAEVQADPDAILRGFRLYAIAIGVCFGALMMSLDISILGTALPSVMTDLGDDASNIAWYPASFTLATCAMTPVAGKMASVFPLDLVYSAFTVIFLAGSILCGWAPTSSAFIAGRAIAGIGAAGVASNGLTILVTIAPVAKKPMFMGIGAACFVVGLVAGPLLGGAINIPFNALTLAVVSFFFRPQQGRGGSVSGRIKSLDLVGCFIFVPAIFMFLLAMQTGGQDGIWNTSAIIGLFVGSGVTLLLFVAWEWRQGDQAMIPGKLAMRRTVVFSCLFAAAQMGGLTVASYYLPAWFQAIQGVGPLQSGVRILPTVITQMVTTILSSSLALRIRYYNPWFFIGAILTCTSNALFTTFTVFSTPASHWIGYQVIQGLGAGFGMQMSSLCVQLELKDSPELIPIGIALVMFVQYLGATVIQVIAGTVFNSELDSHLGSVGLTPSQRGALLGVGIKGIREVSDTYFPQLLNPILEAYNAAITRAFFVAVGSAILGFVAAFGIKWRPVEELYQAREIYRGLAAPKMSMSFSRDLDPINSPHIYSSALGLPPGQIPSFMSKWTFRRLDVSK</sequence>
<evidence type="ECO:0000256" key="3">
    <source>
        <dbReference type="ARBA" id="ARBA00022692"/>
    </source>
</evidence>
<dbReference type="PANTHER" id="PTHR23501:SF193">
    <property type="entry name" value="MULTIDRUG TRANSPORTER, PUTATIVE (AFU_ORTHOLOGUE AFUA_8G00940)-RELATED"/>
    <property type="match status" value="1"/>
</dbReference>
<feature type="transmembrane region" description="Helical" evidence="7">
    <location>
        <begin position="320"/>
        <end position="340"/>
    </location>
</feature>
<dbReference type="Proteomes" id="UP000233524">
    <property type="component" value="Unassembled WGS sequence"/>
</dbReference>
<keyword evidence="4 7" id="KW-1133">Transmembrane helix</keyword>
<feature type="transmembrane region" description="Helical" evidence="7">
    <location>
        <begin position="249"/>
        <end position="269"/>
    </location>
</feature>
<feature type="transmembrane region" description="Helical" evidence="7">
    <location>
        <begin position="360"/>
        <end position="379"/>
    </location>
</feature>
<organism evidence="9 10">
    <name type="scientific">Lomentospora prolificans</name>
    <dbReference type="NCBI Taxonomy" id="41688"/>
    <lineage>
        <taxon>Eukaryota</taxon>
        <taxon>Fungi</taxon>
        <taxon>Dikarya</taxon>
        <taxon>Ascomycota</taxon>
        <taxon>Pezizomycotina</taxon>
        <taxon>Sordariomycetes</taxon>
        <taxon>Hypocreomycetidae</taxon>
        <taxon>Microascales</taxon>
        <taxon>Microascaceae</taxon>
        <taxon>Lomentospora</taxon>
    </lineage>
</organism>
<reference evidence="9 10" key="1">
    <citation type="journal article" date="2017" name="G3 (Bethesda)">
        <title>First Draft Genome Sequence of the Pathogenic Fungus Lomentospora prolificans (Formerly Scedosporium prolificans).</title>
        <authorList>
            <person name="Luo R."/>
            <person name="Zimin A."/>
            <person name="Workman R."/>
            <person name="Fan Y."/>
            <person name="Pertea G."/>
            <person name="Grossman N."/>
            <person name="Wear M.P."/>
            <person name="Jia B."/>
            <person name="Miller H."/>
            <person name="Casadevall A."/>
            <person name="Timp W."/>
            <person name="Zhang S.X."/>
            <person name="Salzberg S.L."/>
        </authorList>
    </citation>
    <scope>NUCLEOTIDE SEQUENCE [LARGE SCALE GENOMIC DNA]</scope>
    <source>
        <strain evidence="9 10">JHH-5317</strain>
    </source>
</reference>
<evidence type="ECO:0000256" key="4">
    <source>
        <dbReference type="ARBA" id="ARBA00022989"/>
    </source>
</evidence>
<gene>
    <name evidence="9" type="ORF">jhhlp_005135</name>
</gene>
<dbReference type="InterPro" id="IPR001958">
    <property type="entry name" value="Tet-R_TetA/multi-R_MdtG-like"/>
</dbReference>
<feature type="transmembrane region" description="Helical" evidence="7">
    <location>
        <begin position="447"/>
        <end position="470"/>
    </location>
</feature>
<dbReference type="Gene3D" id="1.20.1250.20">
    <property type="entry name" value="MFS general substrate transporter like domains"/>
    <property type="match status" value="2"/>
</dbReference>
<feature type="region of interest" description="Disordered" evidence="6">
    <location>
        <begin position="1"/>
        <end position="52"/>
    </location>
</feature>
<evidence type="ECO:0000259" key="8">
    <source>
        <dbReference type="PROSITE" id="PS50850"/>
    </source>
</evidence>
<evidence type="ECO:0000313" key="9">
    <source>
        <dbReference type="EMBL" id="PKS08424.1"/>
    </source>
</evidence>
<feature type="compositionally biased region" description="Pro residues" evidence="6">
    <location>
        <begin position="1"/>
        <end position="11"/>
    </location>
</feature>
<protein>
    <recommendedName>
        <fullName evidence="8">Major facilitator superfamily (MFS) profile domain-containing protein</fullName>
    </recommendedName>
</protein>
<evidence type="ECO:0000313" key="10">
    <source>
        <dbReference type="Proteomes" id="UP000233524"/>
    </source>
</evidence>
<comment type="caution">
    <text evidence="9">The sequence shown here is derived from an EMBL/GenBank/DDBJ whole genome shotgun (WGS) entry which is preliminary data.</text>
</comment>
<dbReference type="VEuPathDB" id="FungiDB:jhhlp_005135"/>
<feature type="transmembrane region" description="Helical" evidence="7">
    <location>
        <begin position="525"/>
        <end position="547"/>
    </location>
</feature>
<dbReference type="InterPro" id="IPR011701">
    <property type="entry name" value="MFS"/>
</dbReference>
<evidence type="ECO:0000256" key="5">
    <source>
        <dbReference type="ARBA" id="ARBA00023136"/>
    </source>
</evidence>
<comment type="similarity">
    <text evidence="2">Belongs to the major facilitator superfamily. TCR/Tet family.</text>
</comment>
<feature type="domain" description="Major facilitator superfamily (MFS) profile" evidence="8">
    <location>
        <begin position="71"/>
        <end position="552"/>
    </location>
</feature>
<dbReference type="FunCoup" id="A0A2N3N7P6">
    <property type="interactions" value="53"/>
</dbReference>
<dbReference type="InParanoid" id="A0A2N3N7P6"/>
<feature type="transmembrane region" description="Helical" evidence="7">
    <location>
        <begin position="386"/>
        <end position="409"/>
    </location>
</feature>
<evidence type="ECO:0000256" key="6">
    <source>
        <dbReference type="SAM" id="MobiDB-lite"/>
    </source>
</evidence>
<dbReference type="GO" id="GO:0005886">
    <property type="term" value="C:plasma membrane"/>
    <property type="evidence" value="ECO:0007669"/>
    <property type="project" value="TreeGrafter"/>
</dbReference>
<dbReference type="InterPro" id="IPR036259">
    <property type="entry name" value="MFS_trans_sf"/>
</dbReference>
<evidence type="ECO:0000256" key="2">
    <source>
        <dbReference type="ARBA" id="ARBA00007520"/>
    </source>
</evidence>
<feature type="transmembrane region" description="Helical" evidence="7">
    <location>
        <begin position="107"/>
        <end position="124"/>
    </location>
</feature>
<dbReference type="GO" id="GO:0022857">
    <property type="term" value="F:transmembrane transporter activity"/>
    <property type="evidence" value="ECO:0007669"/>
    <property type="project" value="InterPro"/>
</dbReference>
<accession>A0A2N3N7P6</accession>
<proteinExistence type="inferred from homology"/>
<feature type="transmembrane region" description="Helical" evidence="7">
    <location>
        <begin position="281"/>
        <end position="300"/>
    </location>
</feature>
<dbReference type="EMBL" id="NLAX01000696">
    <property type="protein sequence ID" value="PKS08424.1"/>
    <property type="molecule type" value="Genomic_DNA"/>
</dbReference>
<feature type="transmembrane region" description="Helical" evidence="7">
    <location>
        <begin position="219"/>
        <end position="237"/>
    </location>
</feature>
<dbReference type="PRINTS" id="PR01035">
    <property type="entry name" value="TCRTETA"/>
</dbReference>
<feature type="transmembrane region" description="Helical" evidence="7">
    <location>
        <begin position="68"/>
        <end position="95"/>
    </location>
</feature>
<feature type="transmembrane region" description="Helical" evidence="7">
    <location>
        <begin position="162"/>
        <end position="187"/>
    </location>
</feature>
<dbReference type="PROSITE" id="PS50850">
    <property type="entry name" value="MFS"/>
    <property type="match status" value="1"/>
</dbReference>